<evidence type="ECO:0000313" key="1">
    <source>
        <dbReference type="EMBL" id="WVZ95187.1"/>
    </source>
</evidence>
<sequence length="73" mass="7544">MAAAAPSGFTRRTTVGAATANSCAGLRKVELQELIQAGVQMLTQVTARLNHQEDEPRLLTCHQDGGAGGNPGV</sequence>
<protein>
    <submittedName>
        <fullName evidence="1">Uncharacterized protein</fullName>
    </submittedName>
</protein>
<dbReference type="Proteomes" id="UP001341281">
    <property type="component" value="Chromosome 09"/>
</dbReference>
<organism evidence="1 2">
    <name type="scientific">Paspalum notatum var. saurae</name>
    <dbReference type="NCBI Taxonomy" id="547442"/>
    <lineage>
        <taxon>Eukaryota</taxon>
        <taxon>Viridiplantae</taxon>
        <taxon>Streptophyta</taxon>
        <taxon>Embryophyta</taxon>
        <taxon>Tracheophyta</taxon>
        <taxon>Spermatophyta</taxon>
        <taxon>Magnoliopsida</taxon>
        <taxon>Liliopsida</taxon>
        <taxon>Poales</taxon>
        <taxon>Poaceae</taxon>
        <taxon>PACMAD clade</taxon>
        <taxon>Panicoideae</taxon>
        <taxon>Andropogonodae</taxon>
        <taxon>Paspaleae</taxon>
        <taxon>Paspalinae</taxon>
        <taxon>Paspalum</taxon>
    </lineage>
</organism>
<evidence type="ECO:0000313" key="2">
    <source>
        <dbReference type="Proteomes" id="UP001341281"/>
    </source>
</evidence>
<name>A0AAQ3XG36_PASNO</name>
<gene>
    <name evidence="1" type="ORF">U9M48_040984</name>
</gene>
<dbReference type="EMBL" id="CP144753">
    <property type="protein sequence ID" value="WVZ95187.1"/>
    <property type="molecule type" value="Genomic_DNA"/>
</dbReference>
<keyword evidence="2" id="KW-1185">Reference proteome</keyword>
<proteinExistence type="predicted"/>
<accession>A0AAQ3XG36</accession>
<reference evidence="1 2" key="1">
    <citation type="submission" date="2024-02" db="EMBL/GenBank/DDBJ databases">
        <title>High-quality chromosome-scale genome assembly of Pensacola bahiagrass (Paspalum notatum Flugge var. saurae).</title>
        <authorList>
            <person name="Vega J.M."/>
            <person name="Podio M."/>
            <person name="Orjuela J."/>
            <person name="Siena L.A."/>
            <person name="Pessino S.C."/>
            <person name="Combes M.C."/>
            <person name="Mariac C."/>
            <person name="Albertini E."/>
            <person name="Pupilli F."/>
            <person name="Ortiz J.P.A."/>
            <person name="Leblanc O."/>
        </authorList>
    </citation>
    <scope>NUCLEOTIDE SEQUENCE [LARGE SCALE GENOMIC DNA]</scope>
    <source>
        <strain evidence="1">R1</strain>
        <tissue evidence="1">Leaf</tissue>
    </source>
</reference>
<dbReference type="AlphaFoldDB" id="A0AAQ3XG36"/>